<dbReference type="KEGG" id="mhk:DFR87_01515"/>
<dbReference type="InterPro" id="IPR005828">
    <property type="entry name" value="MFS_sugar_transport-like"/>
</dbReference>
<dbReference type="GO" id="GO:0005886">
    <property type="term" value="C:plasma membrane"/>
    <property type="evidence" value="ECO:0007669"/>
    <property type="project" value="TreeGrafter"/>
</dbReference>
<dbReference type="SUPFAM" id="SSF103473">
    <property type="entry name" value="MFS general substrate transporter"/>
    <property type="match status" value="1"/>
</dbReference>
<dbReference type="Proteomes" id="UP000247586">
    <property type="component" value="Chromosome"/>
</dbReference>
<feature type="transmembrane region" description="Helical" evidence="5">
    <location>
        <begin position="57"/>
        <end position="80"/>
    </location>
</feature>
<proteinExistence type="predicted"/>
<dbReference type="GeneID" id="36833979"/>
<feature type="transmembrane region" description="Helical" evidence="5">
    <location>
        <begin position="21"/>
        <end position="45"/>
    </location>
</feature>
<feature type="transmembrane region" description="Helical" evidence="5">
    <location>
        <begin position="145"/>
        <end position="164"/>
    </location>
</feature>
<dbReference type="PROSITE" id="PS00217">
    <property type="entry name" value="SUGAR_TRANSPORT_2"/>
    <property type="match status" value="1"/>
</dbReference>
<name>A0A2U9IRH8_9CREN</name>
<feature type="transmembrane region" description="Helical" evidence="5">
    <location>
        <begin position="233"/>
        <end position="252"/>
    </location>
</feature>
<protein>
    <submittedName>
        <fullName evidence="7">MFS transporter</fullName>
    </submittedName>
</protein>
<dbReference type="EMBL" id="CP029287">
    <property type="protein sequence ID" value="AWR98594.1"/>
    <property type="molecule type" value="Genomic_DNA"/>
</dbReference>
<feature type="transmembrane region" description="Helical" evidence="5">
    <location>
        <begin position="272"/>
        <end position="293"/>
    </location>
</feature>
<dbReference type="PANTHER" id="PTHR23508">
    <property type="entry name" value="CARBOXYLIC ACID TRANSPORTER PROTEIN HOMOLOG"/>
    <property type="match status" value="1"/>
</dbReference>
<feature type="transmembrane region" description="Helical" evidence="5">
    <location>
        <begin position="87"/>
        <end position="105"/>
    </location>
</feature>
<dbReference type="STRING" id="1293036.GCA_001315825_02533"/>
<evidence type="ECO:0000256" key="1">
    <source>
        <dbReference type="ARBA" id="ARBA00004141"/>
    </source>
</evidence>
<feature type="domain" description="Major facilitator superfamily (MFS) profile" evidence="6">
    <location>
        <begin position="20"/>
        <end position="422"/>
    </location>
</feature>
<dbReference type="PANTHER" id="PTHR23508:SF10">
    <property type="entry name" value="CARBOXYLIC ACID TRANSPORTER PROTEIN HOMOLOG"/>
    <property type="match status" value="1"/>
</dbReference>
<reference evidence="7" key="1">
    <citation type="submission" date="2018-05" db="EMBL/GenBank/DDBJ databases">
        <title>Complete Genome Sequences of Extremely Thermoacidophilic, Metal-Mobilizing Type-Strain Members of the Archaeal Family Sulfolobaceae: Acidianus brierleyi DSM-1651T, Acidianus sulfidivorans DSM-18786T, Metallosphaera hakonensis DSM-7519T, and Metallosphaera prunae DSM-10039T.</title>
        <authorList>
            <person name="Counts J.A."/>
            <person name="Kelly R.M."/>
        </authorList>
    </citation>
    <scope>NUCLEOTIDE SEQUENCE [LARGE SCALE GENOMIC DNA]</scope>
    <source>
        <strain evidence="7">HO1-1</strain>
    </source>
</reference>
<evidence type="ECO:0000256" key="5">
    <source>
        <dbReference type="SAM" id="Phobius"/>
    </source>
</evidence>
<feature type="transmembrane region" description="Helical" evidence="5">
    <location>
        <begin position="305"/>
        <end position="325"/>
    </location>
</feature>
<comment type="subcellular location">
    <subcellularLocation>
        <location evidence="1">Membrane</location>
        <topology evidence="1">Multi-pass membrane protein</topology>
    </subcellularLocation>
</comment>
<dbReference type="PROSITE" id="PS50850">
    <property type="entry name" value="MFS"/>
    <property type="match status" value="1"/>
</dbReference>
<organism evidence="7 8">
    <name type="scientific">Metallosphaera hakonensis JCM 8857 = DSM 7519</name>
    <dbReference type="NCBI Taxonomy" id="1293036"/>
    <lineage>
        <taxon>Archaea</taxon>
        <taxon>Thermoproteota</taxon>
        <taxon>Thermoprotei</taxon>
        <taxon>Sulfolobales</taxon>
        <taxon>Sulfolobaceae</taxon>
        <taxon>Metallosphaera</taxon>
    </lineage>
</organism>
<feature type="transmembrane region" description="Helical" evidence="5">
    <location>
        <begin position="176"/>
        <end position="195"/>
    </location>
</feature>
<dbReference type="Pfam" id="PF00083">
    <property type="entry name" value="Sugar_tr"/>
    <property type="match status" value="1"/>
</dbReference>
<keyword evidence="4 5" id="KW-0472">Membrane</keyword>
<evidence type="ECO:0000256" key="3">
    <source>
        <dbReference type="ARBA" id="ARBA00022989"/>
    </source>
</evidence>
<feature type="transmembrane region" description="Helical" evidence="5">
    <location>
        <begin position="111"/>
        <end position="133"/>
    </location>
</feature>
<evidence type="ECO:0000313" key="8">
    <source>
        <dbReference type="Proteomes" id="UP000247586"/>
    </source>
</evidence>
<dbReference type="InterPro" id="IPR036259">
    <property type="entry name" value="MFS_trans_sf"/>
</dbReference>
<dbReference type="Gene3D" id="1.20.1250.20">
    <property type="entry name" value="MFS general substrate transporter like domains"/>
    <property type="match status" value="1"/>
</dbReference>
<feature type="transmembrane region" description="Helical" evidence="5">
    <location>
        <begin position="396"/>
        <end position="415"/>
    </location>
</feature>
<dbReference type="InterPro" id="IPR005829">
    <property type="entry name" value="Sugar_transporter_CS"/>
</dbReference>
<evidence type="ECO:0000259" key="6">
    <source>
        <dbReference type="PROSITE" id="PS50850"/>
    </source>
</evidence>
<dbReference type="OrthoDB" id="117970at2157"/>
<dbReference type="AlphaFoldDB" id="A0A2U9IRH8"/>
<dbReference type="GO" id="GO:0046943">
    <property type="term" value="F:carboxylic acid transmembrane transporter activity"/>
    <property type="evidence" value="ECO:0007669"/>
    <property type="project" value="TreeGrafter"/>
</dbReference>
<keyword evidence="3 5" id="KW-1133">Transmembrane helix</keyword>
<dbReference type="RefSeq" id="WP_110368759.1">
    <property type="nucleotide sequence ID" value="NZ_CP029287.2"/>
</dbReference>
<keyword evidence="8" id="KW-1185">Reference proteome</keyword>
<dbReference type="InterPro" id="IPR020846">
    <property type="entry name" value="MFS_dom"/>
</dbReference>
<evidence type="ECO:0000313" key="7">
    <source>
        <dbReference type="EMBL" id="AWR98594.1"/>
    </source>
</evidence>
<evidence type="ECO:0000256" key="2">
    <source>
        <dbReference type="ARBA" id="ARBA00022692"/>
    </source>
</evidence>
<accession>A0A2U9IRH8</accession>
<gene>
    <name evidence="7" type="ORF">DFR87_01515</name>
</gene>
<sequence length="442" mass="47786">MNNPLKDYEEKKLNLFHLKTTLLAGAGQIVDGYDLTAAALILSIVEASFKGYDLVQLSLIFFLSIVLGNIVGGTLFGYLARHGRKKFYGIDASLMVFGALLQAFVTDPYQLAVLRFLLGVGIGADYVLSPLINAEYANRKDRGKLLAISGGFMWNVGALLSVLVTISLSNVLASDVLWRVVLASGAIPAIAVIYGRRKFPETPQYLAFVKGQKEELKEKYDLKVGDLPSLKKVAWGAILPTLLLASVTWYLFDVSAYSGVFFGPSVIAKDIGMNGLTFELVILGAFAVPWNMVSALLNDKLGRRTLQAVGFAGMGLFTLIFALLFGKTGAIVSLLLYGLNTVFSQLGPGTVVGFWGVELFPSEVRGLTQGITVMAGRLGVMTTTFLFPYIISTQGIVTTMILLAALAFVASLVTTRLPEPNQVSLAEKELEMRGTPDVLEEK</sequence>
<evidence type="ECO:0000256" key="4">
    <source>
        <dbReference type="ARBA" id="ARBA00023136"/>
    </source>
</evidence>
<keyword evidence="2 5" id="KW-0812">Transmembrane</keyword>